<keyword evidence="9" id="KW-1185">Reference proteome</keyword>
<evidence type="ECO:0000313" key="9">
    <source>
        <dbReference type="Proteomes" id="UP000192660"/>
    </source>
</evidence>
<keyword evidence="5 6" id="KW-0949">S-adenosyl-L-methionine</keyword>
<proteinExistence type="inferred from homology"/>
<dbReference type="Proteomes" id="UP000192660">
    <property type="component" value="Unassembled WGS sequence"/>
</dbReference>
<comment type="similarity">
    <text evidence="6">Belongs to the methyltransferase superfamily. RsmI family.</text>
</comment>
<keyword evidence="1 6" id="KW-0963">Cytoplasm</keyword>
<evidence type="ECO:0000313" key="8">
    <source>
        <dbReference type="EMBL" id="SMC03269.1"/>
    </source>
</evidence>
<dbReference type="PIRSF" id="PIRSF005917">
    <property type="entry name" value="MTase_YraL"/>
    <property type="match status" value="1"/>
</dbReference>
<comment type="catalytic activity">
    <reaction evidence="6">
        <text>cytidine(1402) in 16S rRNA + S-adenosyl-L-methionine = 2'-O-methylcytidine(1402) in 16S rRNA + S-adenosyl-L-homocysteine + H(+)</text>
        <dbReference type="Rhea" id="RHEA:42924"/>
        <dbReference type="Rhea" id="RHEA-COMP:10285"/>
        <dbReference type="Rhea" id="RHEA-COMP:10286"/>
        <dbReference type="ChEBI" id="CHEBI:15378"/>
        <dbReference type="ChEBI" id="CHEBI:57856"/>
        <dbReference type="ChEBI" id="CHEBI:59789"/>
        <dbReference type="ChEBI" id="CHEBI:74495"/>
        <dbReference type="ChEBI" id="CHEBI:82748"/>
        <dbReference type="EC" id="2.1.1.198"/>
    </reaction>
</comment>
<name>A0A1W1WAU3_SULTA</name>
<keyword evidence="4 6" id="KW-0808">Transferase</keyword>
<accession>A0A1W1WAU3</accession>
<dbReference type="CDD" id="cd11648">
    <property type="entry name" value="RsmI"/>
    <property type="match status" value="1"/>
</dbReference>
<evidence type="ECO:0000256" key="2">
    <source>
        <dbReference type="ARBA" id="ARBA00022552"/>
    </source>
</evidence>
<dbReference type="HAMAP" id="MF_01877">
    <property type="entry name" value="16SrRNA_methyltr_I"/>
    <property type="match status" value="1"/>
</dbReference>
<dbReference type="Gene3D" id="3.40.1010.10">
    <property type="entry name" value="Cobalt-precorrin-4 Transmethylase, Domain 1"/>
    <property type="match status" value="1"/>
</dbReference>
<dbReference type="InterPro" id="IPR000878">
    <property type="entry name" value="4pyrrol_Mease"/>
</dbReference>
<dbReference type="OrthoDB" id="9809084at2"/>
<organism evidence="8 9">
    <name type="scientific">Sulfobacillus thermosulfidooxidans (strain DSM 9293 / VKM B-1269 / AT-1)</name>
    <dbReference type="NCBI Taxonomy" id="929705"/>
    <lineage>
        <taxon>Bacteria</taxon>
        <taxon>Bacillati</taxon>
        <taxon>Bacillota</taxon>
        <taxon>Clostridia</taxon>
        <taxon>Eubacteriales</taxon>
        <taxon>Clostridiales Family XVII. Incertae Sedis</taxon>
        <taxon>Sulfobacillus</taxon>
    </lineage>
</organism>
<feature type="domain" description="Tetrapyrrole methylase" evidence="7">
    <location>
        <begin position="14"/>
        <end position="213"/>
    </location>
</feature>
<comment type="subcellular location">
    <subcellularLocation>
        <location evidence="6">Cytoplasm</location>
    </subcellularLocation>
</comment>
<keyword evidence="2 6" id="KW-0698">rRNA processing</keyword>
<dbReference type="PANTHER" id="PTHR46111:SF1">
    <property type="entry name" value="RIBOSOMAL RNA SMALL SUBUNIT METHYLTRANSFERASE I"/>
    <property type="match status" value="1"/>
</dbReference>
<dbReference type="RefSeq" id="WP_020374271.1">
    <property type="nucleotide sequence ID" value="NZ_FWWY01000001.1"/>
</dbReference>
<dbReference type="STRING" id="28034.BFX07_00295"/>
<evidence type="ECO:0000256" key="5">
    <source>
        <dbReference type="ARBA" id="ARBA00022691"/>
    </source>
</evidence>
<sequence>MSVDTDHHWVEPGHVYLVGTPIGNLEDFSPRAQAVLRQVDRILCEDTRETEILCRTFDIHRPLVSFHAHNAPRRLQQVATWIAQGESLALVSDRGMPAISDPGQELMVWLYDNHIPFSVIPGPSAQVMAFAASGFPHPYVFWGFIPPNGKARRERLQEIQACPYASVIYEAPHHMDKTLNDLLELLGRDRLVVLGREMTKHFEEFWKGTLGELVSQNRTWKGEMVLVVGPKASASEQEPEWDKLIDDVENLVAAGHTIKEATQQIASQYHISRRELYNRAQKSRNN</sequence>
<evidence type="ECO:0000256" key="1">
    <source>
        <dbReference type="ARBA" id="ARBA00022490"/>
    </source>
</evidence>
<evidence type="ECO:0000259" key="7">
    <source>
        <dbReference type="Pfam" id="PF00590"/>
    </source>
</evidence>
<dbReference type="NCBIfam" id="TIGR00096">
    <property type="entry name" value="16S rRNA (cytidine(1402)-2'-O)-methyltransferase"/>
    <property type="match status" value="1"/>
</dbReference>
<dbReference type="InterPro" id="IPR035996">
    <property type="entry name" value="4pyrrol_Methylase_sf"/>
</dbReference>
<reference evidence="9" key="1">
    <citation type="submission" date="2017-04" db="EMBL/GenBank/DDBJ databases">
        <authorList>
            <person name="Varghese N."/>
            <person name="Submissions S."/>
        </authorList>
    </citation>
    <scope>NUCLEOTIDE SEQUENCE [LARGE SCALE GENOMIC DNA]</scope>
    <source>
        <strain evidence="9">DSM 9293</strain>
    </source>
</reference>
<dbReference type="EC" id="2.1.1.198" evidence="6"/>
<dbReference type="InterPro" id="IPR008189">
    <property type="entry name" value="rRNA_ssu_MeTfrase_I"/>
</dbReference>
<dbReference type="InterPro" id="IPR014777">
    <property type="entry name" value="4pyrrole_Mease_sub1"/>
</dbReference>
<dbReference type="SUPFAM" id="SSF53790">
    <property type="entry name" value="Tetrapyrrole methylase"/>
    <property type="match status" value="1"/>
</dbReference>
<dbReference type="Pfam" id="PF00590">
    <property type="entry name" value="TP_methylase"/>
    <property type="match status" value="1"/>
</dbReference>
<dbReference type="EMBL" id="FWWY01000001">
    <property type="protein sequence ID" value="SMC03269.1"/>
    <property type="molecule type" value="Genomic_DNA"/>
</dbReference>
<protein>
    <recommendedName>
        <fullName evidence="6">Ribosomal RNA small subunit methyltransferase I</fullName>
        <ecNumber evidence="6">2.1.1.198</ecNumber>
    </recommendedName>
    <alternativeName>
        <fullName evidence="6">16S rRNA 2'-O-ribose C1402 methyltransferase</fullName>
    </alternativeName>
    <alternativeName>
        <fullName evidence="6">rRNA (cytidine-2'-O-)-methyltransferase RsmI</fullName>
    </alternativeName>
</protein>
<evidence type="ECO:0000256" key="4">
    <source>
        <dbReference type="ARBA" id="ARBA00022679"/>
    </source>
</evidence>
<evidence type="ECO:0000256" key="6">
    <source>
        <dbReference type="HAMAP-Rule" id="MF_01877"/>
    </source>
</evidence>
<dbReference type="GO" id="GO:0005737">
    <property type="term" value="C:cytoplasm"/>
    <property type="evidence" value="ECO:0007669"/>
    <property type="project" value="UniProtKB-SubCell"/>
</dbReference>
<gene>
    <name evidence="6" type="primary">rsmI</name>
    <name evidence="8" type="ORF">SAMN00768000_0998</name>
</gene>
<keyword evidence="3 6" id="KW-0489">Methyltransferase</keyword>
<dbReference type="AlphaFoldDB" id="A0A1W1WAU3"/>
<evidence type="ECO:0000256" key="3">
    <source>
        <dbReference type="ARBA" id="ARBA00022603"/>
    </source>
</evidence>
<dbReference type="PANTHER" id="PTHR46111">
    <property type="entry name" value="RIBOSOMAL RNA SMALL SUBUNIT METHYLTRANSFERASE I"/>
    <property type="match status" value="1"/>
</dbReference>
<dbReference type="InterPro" id="IPR014776">
    <property type="entry name" value="4pyrrole_Mease_sub2"/>
</dbReference>
<dbReference type="Gene3D" id="3.30.950.10">
    <property type="entry name" value="Methyltransferase, Cobalt-precorrin-4 Transmethylase, Domain 2"/>
    <property type="match status" value="1"/>
</dbReference>
<dbReference type="GO" id="GO:0070677">
    <property type="term" value="F:rRNA (cytosine-2'-O-)-methyltransferase activity"/>
    <property type="evidence" value="ECO:0007669"/>
    <property type="project" value="UniProtKB-UniRule"/>
</dbReference>
<comment type="function">
    <text evidence="6">Catalyzes the 2'-O-methylation of the ribose of cytidine 1402 (C1402) in 16S rRNA.</text>
</comment>